<reference evidence="2" key="1">
    <citation type="submission" date="2024-04" db="EMBL/GenBank/DDBJ databases">
        <title>Phylogenomic analyses of a clade within the roseobacter group suggest taxonomic reassignments of species of the genera Aestuariivita, Citreicella, Loktanella, Nautella, Pelagibaca, Ruegeria, Thalassobius, Thiobacimonas and Tropicibacter, and the proposal o.</title>
        <authorList>
            <person name="Jeon C.O."/>
        </authorList>
    </citation>
    <scope>NUCLEOTIDE SEQUENCE [LARGE SCALE GENOMIC DNA]</scope>
    <source>
        <strain evidence="2">BS5-3</strain>
    </source>
</reference>
<evidence type="ECO:0000313" key="1">
    <source>
        <dbReference type="EMBL" id="WZC49086.1"/>
    </source>
</evidence>
<dbReference type="EMBL" id="CP150951">
    <property type="protein sequence ID" value="WZC49086.1"/>
    <property type="molecule type" value="Genomic_DNA"/>
</dbReference>
<dbReference type="Pfam" id="PF03692">
    <property type="entry name" value="CxxCxxCC"/>
    <property type="match status" value="1"/>
</dbReference>
<dbReference type="InterPro" id="IPR005358">
    <property type="entry name" value="Puta_zinc/iron-chelating_dom"/>
</dbReference>
<evidence type="ECO:0000313" key="2">
    <source>
        <dbReference type="Proteomes" id="UP001440612"/>
    </source>
</evidence>
<keyword evidence="2" id="KW-1185">Reference proteome</keyword>
<proteinExistence type="predicted"/>
<name>A0ABZ2V3K1_9RHOB</name>
<accession>A0ABZ2V3K1</accession>
<protein>
    <submittedName>
        <fullName evidence="1">YkgJ family cysteine cluster protein</fullName>
    </submittedName>
</protein>
<organism evidence="1 2">
    <name type="scientific">Yoonia phaeophyticola</name>
    <dbReference type="NCBI Taxonomy" id="3137369"/>
    <lineage>
        <taxon>Bacteria</taxon>
        <taxon>Pseudomonadati</taxon>
        <taxon>Pseudomonadota</taxon>
        <taxon>Alphaproteobacteria</taxon>
        <taxon>Rhodobacterales</taxon>
        <taxon>Paracoccaceae</taxon>
        <taxon>Yoonia</taxon>
    </lineage>
</organism>
<gene>
    <name evidence="1" type="ORF">AABB29_00030</name>
</gene>
<sequence length="260" mass="27409">MKPTSSRAARRLAKKQGKSAPLTIGDLADRVAKARVKSIPDGAQTRAKRILQAYLQSAQNYGMPIQDVVREIASGQAAWRLGHAVRDEMLKTPPDAVRKAACKQGCAFCCILSGGEGGVITEFEATQLHTALIPFKGDPDGREWHPEACAALDPETRGCRAYEARPMICRSFLSLDAAACEANAAGGTEQGAGLLGSHLDYLAIHALCRQALKGISQVHTYSMAAVTSGAIDGLDALTNTRQKPSALEIACKDGSHAAGG</sequence>
<dbReference type="RefSeq" id="WP_341367197.1">
    <property type="nucleotide sequence ID" value="NZ_CP150951.2"/>
</dbReference>
<dbReference type="Proteomes" id="UP001440612">
    <property type="component" value="Chromosome"/>
</dbReference>